<dbReference type="EMBL" id="CP041765">
    <property type="protein sequence ID" value="QDQ98815.1"/>
    <property type="molecule type" value="Genomic_DNA"/>
</dbReference>
<proteinExistence type="inferred from homology"/>
<keyword evidence="2" id="KW-0560">Oxidoreductase</keyword>
<dbReference type="KEGG" id="toy:FO059_17545"/>
<keyword evidence="4" id="KW-1185">Reference proteome</keyword>
<evidence type="ECO:0000256" key="2">
    <source>
        <dbReference type="ARBA" id="ARBA00023002"/>
    </source>
</evidence>
<dbReference type="GO" id="GO:0016491">
    <property type="term" value="F:oxidoreductase activity"/>
    <property type="evidence" value="ECO:0007669"/>
    <property type="project" value="UniProtKB-KW"/>
</dbReference>
<reference evidence="3 4" key="1">
    <citation type="submission" date="2019-07" db="EMBL/GenBank/DDBJ databases">
        <title>Tomitella cavernea sp. nov., an actinomycete isolated from soil.</title>
        <authorList>
            <person name="Cheng J."/>
        </authorList>
    </citation>
    <scope>NUCLEOTIDE SEQUENCE [LARGE SCALE GENOMIC DNA]</scope>
    <source>
        <strain evidence="3 4">HY188</strain>
    </source>
</reference>
<dbReference type="PRINTS" id="PR00081">
    <property type="entry name" value="GDHRDH"/>
</dbReference>
<dbReference type="AlphaFoldDB" id="A0A516X6X6"/>
<dbReference type="NCBIfam" id="NF005559">
    <property type="entry name" value="PRK07231.1"/>
    <property type="match status" value="1"/>
</dbReference>
<evidence type="ECO:0000313" key="3">
    <source>
        <dbReference type="EMBL" id="QDQ98815.1"/>
    </source>
</evidence>
<evidence type="ECO:0000256" key="1">
    <source>
        <dbReference type="ARBA" id="ARBA00006484"/>
    </source>
</evidence>
<dbReference type="InterPro" id="IPR020904">
    <property type="entry name" value="Sc_DH/Rdtase_CS"/>
</dbReference>
<dbReference type="PROSITE" id="PS00061">
    <property type="entry name" value="ADH_SHORT"/>
    <property type="match status" value="1"/>
</dbReference>
<evidence type="ECO:0000313" key="4">
    <source>
        <dbReference type="Proteomes" id="UP000317344"/>
    </source>
</evidence>
<dbReference type="PANTHER" id="PTHR43639:SF1">
    <property type="entry name" value="SHORT-CHAIN DEHYDROGENASE_REDUCTASE FAMILY PROTEIN"/>
    <property type="match status" value="1"/>
</dbReference>
<accession>A0A516X6X6</accession>
<sequence length="260" mass="27271">MQLKDKVAVITGSGAGIGRQSAIRFAAEGARVIVSDVNDDAGAETVDQIRSNGNEATYCACDVTQVAELEKLMDFAATTYGGVDVFWHNAGTTGSAFGADGTGYQSGVTEADWDQQMDVHLKAGFFGARLAVDQMMQRGGGAILFTSSAAALKPPPEVSPAYPVAKHGLILLTKMMAMDLAKHNIRVNAICPASIRTAMIESLLADESTKGVVDELVKKMPMGRILEMEEVANCAAFLVSEQASALTGVVLPIDGGRTAL</sequence>
<dbReference type="InterPro" id="IPR002347">
    <property type="entry name" value="SDR_fam"/>
</dbReference>
<dbReference type="InterPro" id="IPR036291">
    <property type="entry name" value="NAD(P)-bd_dom_sf"/>
</dbReference>
<dbReference type="Gene3D" id="3.40.50.720">
    <property type="entry name" value="NAD(P)-binding Rossmann-like Domain"/>
    <property type="match status" value="1"/>
</dbReference>
<dbReference type="Pfam" id="PF13561">
    <property type="entry name" value="adh_short_C2"/>
    <property type="match status" value="1"/>
</dbReference>
<dbReference type="RefSeq" id="WP_143910219.1">
    <property type="nucleotide sequence ID" value="NZ_CP041765.1"/>
</dbReference>
<dbReference type="SUPFAM" id="SSF51735">
    <property type="entry name" value="NAD(P)-binding Rossmann-fold domains"/>
    <property type="match status" value="1"/>
</dbReference>
<name>A0A516X6X6_9ACTN</name>
<dbReference type="Proteomes" id="UP000317344">
    <property type="component" value="Chromosome"/>
</dbReference>
<organism evidence="3 4">
    <name type="scientific">Tomitella fengzijianii</name>
    <dbReference type="NCBI Taxonomy" id="2597660"/>
    <lineage>
        <taxon>Bacteria</taxon>
        <taxon>Bacillati</taxon>
        <taxon>Actinomycetota</taxon>
        <taxon>Actinomycetes</taxon>
        <taxon>Mycobacteriales</taxon>
        <taxon>Tomitella</taxon>
    </lineage>
</organism>
<dbReference type="CDD" id="cd05233">
    <property type="entry name" value="SDR_c"/>
    <property type="match status" value="1"/>
</dbReference>
<reference evidence="3 4" key="2">
    <citation type="submission" date="2019-07" db="EMBL/GenBank/DDBJ databases">
        <authorList>
            <person name="Huang Y."/>
        </authorList>
    </citation>
    <scope>NUCLEOTIDE SEQUENCE [LARGE SCALE GENOMIC DNA]</scope>
    <source>
        <strain evidence="3 4">HY188</strain>
    </source>
</reference>
<dbReference type="FunFam" id="3.40.50.720:FF:000084">
    <property type="entry name" value="Short-chain dehydrogenase reductase"/>
    <property type="match status" value="1"/>
</dbReference>
<dbReference type="OrthoDB" id="7064009at2"/>
<dbReference type="PANTHER" id="PTHR43639">
    <property type="entry name" value="OXIDOREDUCTASE, SHORT-CHAIN DEHYDROGENASE/REDUCTASE FAMILY (AFU_ORTHOLOGUE AFUA_5G02870)"/>
    <property type="match status" value="1"/>
</dbReference>
<comment type="similarity">
    <text evidence="1">Belongs to the short-chain dehydrogenases/reductases (SDR) family.</text>
</comment>
<protein>
    <submittedName>
        <fullName evidence="3">SDR family oxidoreductase</fullName>
    </submittedName>
</protein>
<gene>
    <name evidence="3" type="ORF">FO059_17545</name>
</gene>